<dbReference type="RefSeq" id="WP_165333500.1">
    <property type="nucleotide sequence ID" value="NZ_JAAKZW010000086.1"/>
</dbReference>
<feature type="compositionally biased region" description="Polar residues" evidence="2">
    <location>
        <begin position="454"/>
        <end position="464"/>
    </location>
</feature>
<evidence type="ECO:0000256" key="2">
    <source>
        <dbReference type="SAM" id="MobiDB-lite"/>
    </source>
</evidence>
<name>A0A6G4XLE5_9ACTN</name>
<proteinExistence type="predicted"/>
<keyword evidence="1" id="KW-0175">Coiled coil</keyword>
<evidence type="ECO:0000256" key="1">
    <source>
        <dbReference type="SAM" id="Coils"/>
    </source>
</evidence>
<gene>
    <name evidence="3" type="ORF">G6045_20595</name>
</gene>
<evidence type="ECO:0000313" key="4">
    <source>
        <dbReference type="Proteomes" id="UP000481109"/>
    </source>
</evidence>
<reference evidence="3 4" key="1">
    <citation type="submission" date="2020-02" db="EMBL/GenBank/DDBJ databases">
        <title>Whole-genome analyses of novel actinobacteria.</title>
        <authorList>
            <person name="Sahin N."/>
            <person name="Tokatli A."/>
        </authorList>
    </citation>
    <scope>NUCLEOTIDE SEQUENCE [LARGE SCALE GENOMIC DNA]</scope>
    <source>
        <strain evidence="3 4">YC504</strain>
    </source>
</reference>
<evidence type="ECO:0000313" key="3">
    <source>
        <dbReference type="EMBL" id="NGO78043.1"/>
    </source>
</evidence>
<feature type="compositionally biased region" description="Basic and acidic residues" evidence="2">
    <location>
        <begin position="177"/>
        <end position="188"/>
    </location>
</feature>
<dbReference type="AlphaFoldDB" id="A0A6G4XLE5"/>
<keyword evidence="4" id="KW-1185">Reference proteome</keyword>
<feature type="coiled-coil region" evidence="1">
    <location>
        <begin position="99"/>
        <end position="126"/>
    </location>
</feature>
<feature type="region of interest" description="Disordered" evidence="2">
    <location>
        <begin position="1"/>
        <end position="49"/>
    </location>
</feature>
<feature type="compositionally biased region" description="Polar residues" evidence="2">
    <location>
        <begin position="392"/>
        <end position="404"/>
    </location>
</feature>
<feature type="region of interest" description="Disordered" evidence="2">
    <location>
        <begin position="165"/>
        <end position="188"/>
    </location>
</feature>
<protein>
    <submittedName>
        <fullName evidence="3">Uncharacterized protein</fullName>
    </submittedName>
</protein>
<organism evidence="3 4">
    <name type="scientific">Streptomyces mesophilus</name>
    <dbReference type="NCBI Taxonomy" id="1775132"/>
    <lineage>
        <taxon>Bacteria</taxon>
        <taxon>Bacillati</taxon>
        <taxon>Actinomycetota</taxon>
        <taxon>Actinomycetes</taxon>
        <taxon>Kitasatosporales</taxon>
        <taxon>Streptomycetaceae</taxon>
        <taxon>Streptomyces</taxon>
    </lineage>
</organism>
<comment type="caution">
    <text evidence="3">The sequence shown here is derived from an EMBL/GenBank/DDBJ whole genome shotgun (WGS) entry which is preliminary data.</text>
</comment>
<feature type="region of interest" description="Disordered" evidence="2">
    <location>
        <begin position="258"/>
        <end position="292"/>
    </location>
</feature>
<dbReference type="Proteomes" id="UP000481109">
    <property type="component" value="Unassembled WGS sequence"/>
</dbReference>
<feature type="region of interest" description="Disordered" evidence="2">
    <location>
        <begin position="307"/>
        <end position="583"/>
    </location>
</feature>
<dbReference type="EMBL" id="JAAKZW010000086">
    <property type="protein sequence ID" value="NGO78043.1"/>
    <property type="molecule type" value="Genomic_DNA"/>
</dbReference>
<accession>A0A6G4XLE5</accession>
<sequence length="583" mass="59185">MTDVSDENRPQSAAEPKAPAEPPKELTPEEYAEEHEAEQAASSANIHGMHSVSDAFTQLQEMLPFGGGTPGGAFGKSNFDKQPLNALLDLLDQAKPSELEHAGDALIKAKDKLNEAAEELDQYVTKVEWKGEGAEEFRRFGRALAQHAWSVGTFANGAGEQMKTASTGLASVQAARPPRDPRLDPREPKDFASIEKIDSNPAYQMAQKVEGDRQEAINQMNRLASFYAVSEEMLAGQAEPKFPEGLKAAVPLPAGEWRPPGTDGGTARAQGAAASVGGERGAPEVTGSTTPSVAGVVAAPQQNVSMEIDSVATPPAPTTATGPTPPTTIPSTGPSNGPVPPFATGPVNPVQMGKGGAKPPTGTSRATGPVGRPPTAGASNPTTGRSPGITGRPTSVGQGQTTPGRANPVGRPGIVGGTPAPRSGGGTGQTGPLGRAGASGIRAGNPNGIMGGSPQRNGTGSTPSRLPRGTVVGGEGPAAGRGTAARPGQSGVIGSNPAGAQRPAGRGTPSSNGVVGTPRGNDSGRRPAGGAFTAGGSGLTGRRPGQQRPDEEEQSASARPDYLTEDEETWTARRRGAVPPVID</sequence>